<feature type="transmembrane region" description="Helical" evidence="1">
    <location>
        <begin position="12"/>
        <end position="31"/>
    </location>
</feature>
<dbReference type="Proteomes" id="UP001500979">
    <property type="component" value="Unassembled WGS sequence"/>
</dbReference>
<keyword evidence="1" id="KW-0472">Membrane</keyword>
<protein>
    <submittedName>
        <fullName evidence="2">Uncharacterized protein</fullName>
    </submittedName>
</protein>
<sequence>MNRTSNTDRPNRLFTVLLVAGFAVMGALAILSFVNGYLVVGFACVAGFFGLFIPADRRIRKARCKHDDASSGGDRGEH</sequence>
<organism evidence="2 3">
    <name type="scientific">Saccharopolyspora taberi</name>
    <dbReference type="NCBI Taxonomy" id="60895"/>
    <lineage>
        <taxon>Bacteria</taxon>
        <taxon>Bacillati</taxon>
        <taxon>Actinomycetota</taxon>
        <taxon>Actinomycetes</taxon>
        <taxon>Pseudonocardiales</taxon>
        <taxon>Pseudonocardiaceae</taxon>
        <taxon>Saccharopolyspora</taxon>
    </lineage>
</organism>
<gene>
    <name evidence="2" type="ORF">GCM10010470_36960</name>
</gene>
<keyword evidence="3" id="KW-1185">Reference proteome</keyword>
<dbReference type="RefSeq" id="WP_344681348.1">
    <property type="nucleotide sequence ID" value="NZ_BAAAUX010000015.1"/>
</dbReference>
<dbReference type="EMBL" id="BAAAUX010000015">
    <property type="protein sequence ID" value="GAA2798406.1"/>
    <property type="molecule type" value="Genomic_DNA"/>
</dbReference>
<feature type="transmembrane region" description="Helical" evidence="1">
    <location>
        <begin position="37"/>
        <end position="55"/>
    </location>
</feature>
<proteinExistence type="predicted"/>
<name>A0ABN3VFP3_9PSEU</name>
<comment type="caution">
    <text evidence="2">The sequence shown here is derived from an EMBL/GenBank/DDBJ whole genome shotgun (WGS) entry which is preliminary data.</text>
</comment>
<evidence type="ECO:0000313" key="2">
    <source>
        <dbReference type="EMBL" id="GAA2798406.1"/>
    </source>
</evidence>
<keyword evidence="1" id="KW-0812">Transmembrane</keyword>
<reference evidence="2 3" key="1">
    <citation type="journal article" date="2019" name="Int. J. Syst. Evol. Microbiol.">
        <title>The Global Catalogue of Microorganisms (GCM) 10K type strain sequencing project: providing services to taxonomists for standard genome sequencing and annotation.</title>
        <authorList>
            <consortium name="The Broad Institute Genomics Platform"/>
            <consortium name="The Broad Institute Genome Sequencing Center for Infectious Disease"/>
            <person name="Wu L."/>
            <person name="Ma J."/>
        </authorList>
    </citation>
    <scope>NUCLEOTIDE SEQUENCE [LARGE SCALE GENOMIC DNA]</scope>
    <source>
        <strain evidence="2 3">JCM 9383</strain>
    </source>
</reference>
<accession>A0ABN3VFP3</accession>
<keyword evidence="1" id="KW-1133">Transmembrane helix</keyword>
<evidence type="ECO:0000256" key="1">
    <source>
        <dbReference type="SAM" id="Phobius"/>
    </source>
</evidence>
<evidence type="ECO:0000313" key="3">
    <source>
        <dbReference type="Proteomes" id="UP001500979"/>
    </source>
</evidence>